<keyword evidence="5" id="KW-1185">Reference proteome</keyword>
<protein>
    <recommendedName>
        <fullName evidence="3">CCHC-type domain-containing protein</fullName>
    </recommendedName>
</protein>
<gene>
    <name evidence="4" type="ORF">WN944_009588</name>
</gene>
<evidence type="ECO:0000256" key="1">
    <source>
        <dbReference type="PROSITE-ProRule" id="PRU00047"/>
    </source>
</evidence>
<dbReference type="GO" id="GO:0008270">
    <property type="term" value="F:zinc ion binding"/>
    <property type="evidence" value="ECO:0007669"/>
    <property type="project" value="UniProtKB-KW"/>
</dbReference>
<accession>A0AAP0MUT3</accession>
<feature type="region of interest" description="Disordered" evidence="2">
    <location>
        <begin position="1"/>
        <end position="86"/>
    </location>
</feature>
<keyword evidence="1" id="KW-0863">Zinc-finger</keyword>
<dbReference type="Gene3D" id="4.10.60.10">
    <property type="entry name" value="Zinc finger, CCHC-type"/>
    <property type="match status" value="1"/>
</dbReference>
<dbReference type="InterPro" id="IPR001878">
    <property type="entry name" value="Znf_CCHC"/>
</dbReference>
<comment type="caution">
    <text evidence="4">The sequence shown here is derived from an EMBL/GenBank/DDBJ whole genome shotgun (WGS) entry which is preliminary data.</text>
</comment>
<keyword evidence="1" id="KW-0862">Zinc</keyword>
<dbReference type="PROSITE" id="PS50158">
    <property type="entry name" value="ZF_CCHC"/>
    <property type="match status" value="1"/>
</dbReference>
<proteinExistence type="predicted"/>
<evidence type="ECO:0000256" key="2">
    <source>
        <dbReference type="SAM" id="MobiDB-lite"/>
    </source>
</evidence>
<name>A0AAP0MUT3_9ROSI</name>
<reference evidence="4 5" key="1">
    <citation type="submission" date="2024-05" db="EMBL/GenBank/DDBJ databases">
        <title>Haplotype-resolved chromosome-level genome assembly of Huyou (Citrus changshanensis).</title>
        <authorList>
            <person name="Miao C."/>
            <person name="Chen W."/>
            <person name="Wu Y."/>
            <person name="Wang L."/>
            <person name="Zhao S."/>
            <person name="Grierson D."/>
            <person name="Xu C."/>
            <person name="Chen K."/>
        </authorList>
    </citation>
    <scope>NUCLEOTIDE SEQUENCE [LARGE SCALE GENOMIC DNA]</scope>
    <source>
        <strain evidence="4">01-14</strain>
        <tissue evidence="4">Leaf</tissue>
    </source>
</reference>
<feature type="compositionally biased region" description="Low complexity" evidence="2">
    <location>
        <begin position="72"/>
        <end position="83"/>
    </location>
</feature>
<evidence type="ECO:0000313" key="5">
    <source>
        <dbReference type="Proteomes" id="UP001428341"/>
    </source>
</evidence>
<dbReference type="InterPro" id="IPR036875">
    <property type="entry name" value="Znf_CCHC_sf"/>
</dbReference>
<feature type="compositionally biased region" description="Basic and acidic residues" evidence="2">
    <location>
        <begin position="15"/>
        <end position="37"/>
    </location>
</feature>
<feature type="region of interest" description="Disordered" evidence="2">
    <location>
        <begin position="239"/>
        <end position="276"/>
    </location>
</feature>
<dbReference type="AlphaFoldDB" id="A0AAP0MUT3"/>
<sequence length="401" mass="46042">MAQRRQRNARVAEPPVRERDLGDIERDDLRRQVEHLQQRLQHLEGTQEAAPNGSSEEEGSINDGVDYNPFHQEQSSNSEFSSRSRIHRHRDSYQPFDFKVEIPEFEGRMQPDEFVDWLNTVERIFEYRDVPEDRKVKLIAIKLKKQDIYLKFHNFRQKELSVEDYTAEFDNLMMKCDLVEAEEHTIACYLGGLKPEIGNVVQLQPYWTYSDVCRLALKVEKQQKDARGGGIQFTVRDVNRGSDSVSKHNSGSNSTAKKITRNDIGEGSKQRASGSNASSRQCFKCHGYGHIASECPNRRVVALVEEESDDEDEEDHENPSVEKDVEDGEVTYADNGNSLVIQKSLSIVCEYGEDWLRKNIFHTRCTCHGKICNVIIDSGSFENVVATEMVKKLKLKTEQHP</sequence>
<feature type="compositionally biased region" description="Polar residues" evidence="2">
    <location>
        <begin position="241"/>
        <end position="257"/>
    </location>
</feature>
<dbReference type="SMART" id="SM00343">
    <property type="entry name" value="ZnF_C2HC"/>
    <property type="match status" value="1"/>
</dbReference>
<evidence type="ECO:0000313" key="4">
    <source>
        <dbReference type="EMBL" id="KAK9221163.1"/>
    </source>
</evidence>
<feature type="compositionally biased region" description="Basic and acidic residues" evidence="2">
    <location>
        <begin position="260"/>
        <end position="269"/>
    </location>
</feature>
<evidence type="ECO:0000259" key="3">
    <source>
        <dbReference type="PROSITE" id="PS50158"/>
    </source>
</evidence>
<dbReference type="PANTHER" id="PTHR35046:SF21">
    <property type="entry name" value="RETROTRANSPOSON GAG DOMAIN-CONTAINING PROTEIN-RELATED"/>
    <property type="match status" value="1"/>
</dbReference>
<dbReference type="Proteomes" id="UP001428341">
    <property type="component" value="Unassembled WGS sequence"/>
</dbReference>
<keyword evidence="1" id="KW-0479">Metal-binding</keyword>
<dbReference type="SUPFAM" id="SSF57756">
    <property type="entry name" value="Retrovirus zinc finger-like domains"/>
    <property type="match status" value="1"/>
</dbReference>
<dbReference type="EMBL" id="JBCGBO010000002">
    <property type="protein sequence ID" value="KAK9221163.1"/>
    <property type="molecule type" value="Genomic_DNA"/>
</dbReference>
<dbReference type="PANTHER" id="PTHR35046">
    <property type="entry name" value="ZINC KNUCKLE (CCHC-TYPE) FAMILY PROTEIN"/>
    <property type="match status" value="1"/>
</dbReference>
<feature type="domain" description="CCHC-type" evidence="3">
    <location>
        <begin position="282"/>
        <end position="297"/>
    </location>
</feature>
<dbReference type="GO" id="GO:0003676">
    <property type="term" value="F:nucleic acid binding"/>
    <property type="evidence" value="ECO:0007669"/>
    <property type="project" value="InterPro"/>
</dbReference>
<organism evidence="4 5">
    <name type="scientific">Citrus x changshan-huyou</name>
    <dbReference type="NCBI Taxonomy" id="2935761"/>
    <lineage>
        <taxon>Eukaryota</taxon>
        <taxon>Viridiplantae</taxon>
        <taxon>Streptophyta</taxon>
        <taxon>Embryophyta</taxon>
        <taxon>Tracheophyta</taxon>
        <taxon>Spermatophyta</taxon>
        <taxon>Magnoliopsida</taxon>
        <taxon>eudicotyledons</taxon>
        <taxon>Gunneridae</taxon>
        <taxon>Pentapetalae</taxon>
        <taxon>rosids</taxon>
        <taxon>malvids</taxon>
        <taxon>Sapindales</taxon>
        <taxon>Rutaceae</taxon>
        <taxon>Aurantioideae</taxon>
        <taxon>Citrus</taxon>
    </lineage>
</organism>